<dbReference type="AlphaFoldDB" id="A0A7S4FZ44"/>
<sequence>MKSLSASRGRGGNPISALVPSCRRIACIAGLIECIVGIAPFFSASTCNSTKNMSLLAGKPSTVQTQKWTVVAKVDCSVDWHTHTNSSQVHIALKDVWCMEDML</sequence>
<proteinExistence type="predicted"/>
<protein>
    <submittedName>
        <fullName evidence="1">Uncharacterized protein</fullName>
    </submittedName>
</protein>
<evidence type="ECO:0000313" key="1">
    <source>
        <dbReference type="EMBL" id="CAE0819968.1"/>
    </source>
</evidence>
<dbReference type="EMBL" id="HBJA01089564">
    <property type="protein sequence ID" value="CAE0819968.1"/>
    <property type="molecule type" value="Transcribed_RNA"/>
</dbReference>
<name>A0A7S4FZ44_9EUGL</name>
<organism evidence="1">
    <name type="scientific">Eutreptiella gymnastica</name>
    <dbReference type="NCBI Taxonomy" id="73025"/>
    <lineage>
        <taxon>Eukaryota</taxon>
        <taxon>Discoba</taxon>
        <taxon>Euglenozoa</taxon>
        <taxon>Euglenida</taxon>
        <taxon>Spirocuta</taxon>
        <taxon>Euglenophyceae</taxon>
        <taxon>Eutreptiales</taxon>
        <taxon>Eutreptiaceae</taxon>
        <taxon>Eutreptiella</taxon>
    </lineage>
</organism>
<accession>A0A7S4FZ44</accession>
<reference evidence="1" key="1">
    <citation type="submission" date="2021-01" db="EMBL/GenBank/DDBJ databases">
        <authorList>
            <person name="Corre E."/>
            <person name="Pelletier E."/>
            <person name="Niang G."/>
            <person name="Scheremetjew M."/>
            <person name="Finn R."/>
            <person name="Kale V."/>
            <person name="Holt S."/>
            <person name="Cochrane G."/>
            <person name="Meng A."/>
            <person name="Brown T."/>
            <person name="Cohen L."/>
        </authorList>
    </citation>
    <scope>NUCLEOTIDE SEQUENCE</scope>
    <source>
        <strain evidence="1">CCMP1594</strain>
    </source>
</reference>
<gene>
    <name evidence="1" type="ORF">EGYM00163_LOCUS31138</name>
</gene>